<evidence type="ECO:0000259" key="1">
    <source>
        <dbReference type="Pfam" id="PF13456"/>
    </source>
</evidence>
<dbReference type="Gramene" id="Bo5g018120.1">
    <property type="protein sequence ID" value="Bo5g018120.1"/>
    <property type="gene ID" value="Bo5g018120"/>
</dbReference>
<dbReference type="GO" id="GO:0003676">
    <property type="term" value="F:nucleic acid binding"/>
    <property type="evidence" value="ECO:0007669"/>
    <property type="project" value="InterPro"/>
</dbReference>
<dbReference type="InterPro" id="IPR012337">
    <property type="entry name" value="RNaseH-like_sf"/>
</dbReference>
<evidence type="ECO:0000313" key="2">
    <source>
        <dbReference type="EnsemblPlants" id="Bo5g018120.1"/>
    </source>
</evidence>
<dbReference type="PANTHER" id="PTHR47074">
    <property type="entry name" value="BNAC02G40300D PROTEIN"/>
    <property type="match status" value="1"/>
</dbReference>
<name>A0A0D3C9Z7_BRAOL</name>
<organism evidence="2 3">
    <name type="scientific">Brassica oleracea var. oleracea</name>
    <dbReference type="NCBI Taxonomy" id="109376"/>
    <lineage>
        <taxon>Eukaryota</taxon>
        <taxon>Viridiplantae</taxon>
        <taxon>Streptophyta</taxon>
        <taxon>Embryophyta</taxon>
        <taxon>Tracheophyta</taxon>
        <taxon>Spermatophyta</taxon>
        <taxon>Magnoliopsida</taxon>
        <taxon>eudicotyledons</taxon>
        <taxon>Gunneridae</taxon>
        <taxon>Pentapetalae</taxon>
        <taxon>rosids</taxon>
        <taxon>malvids</taxon>
        <taxon>Brassicales</taxon>
        <taxon>Brassicaceae</taxon>
        <taxon>Brassiceae</taxon>
        <taxon>Brassica</taxon>
    </lineage>
</organism>
<reference evidence="2 3" key="1">
    <citation type="journal article" date="2014" name="Genome Biol.">
        <title>Transcriptome and methylome profiling reveals relics of genome dominance in the mesopolyploid Brassica oleracea.</title>
        <authorList>
            <person name="Parkin I.A."/>
            <person name="Koh C."/>
            <person name="Tang H."/>
            <person name="Robinson S.J."/>
            <person name="Kagale S."/>
            <person name="Clarke W.E."/>
            <person name="Town C.D."/>
            <person name="Nixon J."/>
            <person name="Krishnakumar V."/>
            <person name="Bidwell S.L."/>
            <person name="Denoeud F."/>
            <person name="Belcram H."/>
            <person name="Links M.G."/>
            <person name="Just J."/>
            <person name="Clarke C."/>
            <person name="Bender T."/>
            <person name="Huebert T."/>
            <person name="Mason A.S."/>
            <person name="Pires J.C."/>
            <person name="Barker G."/>
            <person name="Moore J."/>
            <person name="Walley P.G."/>
            <person name="Manoli S."/>
            <person name="Batley J."/>
            <person name="Edwards D."/>
            <person name="Nelson M.N."/>
            <person name="Wang X."/>
            <person name="Paterson A.H."/>
            <person name="King G."/>
            <person name="Bancroft I."/>
            <person name="Chalhoub B."/>
            <person name="Sharpe A.G."/>
        </authorList>
    </citation>
    <scope>NUCLEOTIDE SEQUENCE</scope>
    <source>
        <strain evidence="2 3">cv. TO1000</strain>
    </source>
</reference>
<dbReference type="GO" id="GO:0004523">
    <property type="term" value="F:RNA-DNA hybrid ribonuclease activity"/>
    <property type="evidence" value="ECO:0007669"/>
    <property type="project" value="InterPro"/>
</dbReference>
<dbReference type="InterPro" id="IPR036397">
    <property type="entry name" value="RNaseH_sf"/>
</dbReference>
<accession>A0A0D3C9Z7</accession>
<dbReference type="PANTHER" id="PTHR47074:SF49">
    <property type="entry name" value="POLYNUCLEOTIDYL TRANSFERASE, RIBONUCLEASE H-LIKE SUPERFAMILY PROTEIN"/>
    <property type="match status" value="1"/>
</dbReference>
<dbReference type="Pfam" id="PF13456">
    <property type="entry name" value="RVT_3"/>
    <property type="match status" value="1"/>
</dbReference>
<dbReference type="InterPro" id="IPR044730">
    <property type="entry name" value="RNase_H-like_dom_plant"/>
</dbReference>
<evidence type="ECO:0000313" key="3">
    <source>
        <dbReference type="Proteomes" id="UP000032141"/>
    </source>
</evidence>
<reference evidence="2" key="2">
    <citation type="submission" date="2015-03" db="UniProtKB">
        <authorList>
            <consortium name="EnsemblPlants"/>
        </authorList>
    </citation>
    <scope>IDENTIFICATION</scope>
</reference>
<protein>
    <recommendedName>
        <fullName evidence="1">RNase H type-1 domain-containing protein</fullName>
    </recommendedName>
</protein>
<dbReference type="Gene3D" id="3.30.420.10">
    <property type="entry name" value="Ribonuclease H-like superfamily/Ribonuclease H"/>
    <property type="match status" value="1"/>
</dbReference>
<dbReference type="CDD" id="cd06222">
    <property type="entry name" value="RNase_H_like"/>
    <property type="match status" value="1"/>
</dbReference>
<dbReference type="SUPFAM" id="SSF53098">
    <property type="entry name" value="Ribonuclease H-like"/>
    <property type="match status" value="1"/>
</dbReference>
<dbReference type="AlphaFoldDB" id="A0A0D3C9Z7"/>
<dbReference type="OMA" id="SDIFFCI"/>
<dbReference type="EnsemblPlants" id="Bo5g018120.1">
    <property type="protein sequence ID" value="Bo5g018120.1"/>
    <property type="gene ID" value="Bo5g018120"/>
</dbReference>
<dbReference type="HOGENOM" id="CLU_000680_5_4_1"/>
<dbReference type="Proteomes" id="UP000032141">
    <property type="component" value="Chromosome C5"/>
</dbReference>
<keyword evidence="3" id="KW-1185">Reference proteome</keyword>
<sequence length="84" mass="9025">MAEALAIREALLHAASLSFSHICLRTDSQVLARAINRKSSTMELFGILSDIDSLIFSSSSPFVSCVVIFFPRLANGPADLLAKA</sequence>
<dbReference type="InterPro" id="IPR002156">
    <property type="entry name" value="RNaseH_domain"/>
</dbReference>
<feature type="domain" description="RNase H type-1" evidence="1">
    <location>
        <begin position="1"/>
        <end position="83"/>
    </location>
</feature>
<proteinExistence type="predicted"/>
<dbReference type="InterPro" id="IPR052929">
    <property type="entry name" value="RNase_H-like_EbsB-rel"/>
</dbReference>